<sequence>MPVFPSSEWLDAYVAGINSSAEFAEAARTFEAELSYVFEAEPECGHPRDVWASAGVSGGVCHWWRYDVDPDEGAKAEFILRAPYSMWKEIILGAVDPMEAMLDGDLAVTGHLPTLLRYVRAANELVTLAASVSSSFADDDRAVTTAGAGSAS</sequence>
<dbReference type="InterPro" id="IPR036527">
    <property type="entry name" value="SCP2_sterol-bd_dom_sf"/>
</dbReference>
<dbReference type="SUPFAM" id="SSF55718">
    <property type="entry name" value="SCP-like"/>
    <property type="match status" value="1"/>
</dbReference>
<evidence type="ECO:0000313" key="3">
    <source>
        <dbReference type="Proteomes" id="UP000198242"/>
    </source>
</evidence>
<feature type="domain" description="SCP2" evidence="1">
    <location>
        <begin position="67"/>
        <end position="118"/>
    </location>
</feature>
<accession>A0A1C4WTJ8</accession>
<gene>
    <name evidence="2" type="ORF">GA0074695_2742</name>
</gene>
<keyword evidence="3" id="KW-1185">Reference proteome</keyword>
<dbReference type="EMBL" id="LT607411">
    <property type="protein sequence ID" value="SCE99542.1"/>
    <property type="molecule type" value="Genomic_DNA"/>
</dbReference>
<dbReference type="OrthoDB" id="5189100at2"/>
<dbReference type="RefSeq" id="WP_089006586.1">
    <property type="nucleotide sequence ID" value="NZ_LT607411.1"/>
</dbReference>
<evidence type="ECO:0000313" key="2">
    <source>
        <dbReference type="EMBL" id="SCE99542.1"/>
    </source>
</evidence>
<dbReference type="Pfam" id="PF02036">
    <property type="entry name" value="SCP2"/>
    <property type="match status" value="1"/>
</dbReference>
<organism evidence="2 3">
    <name type="scientific">Micromonospora viridifaciens</name>
    <dbReference type="NCBI Taxonomy" id="1881"/>
    <lineage>
        <taxon>Bacteria</taxon>
        <taxon>Bacillati</taxon>
        <taxon>Actinomycetota</taxon>
        <taxon>Actinomycetes</taxon>
        <taxon>Micromonosporales</taxon>
        <taxon>Micromonosporaceae</taxon>
        <taxon>Micromonospora</taxon>
    </lineage>
</organism>
<dbReference type="InterPro" id="IPR003033">
    <property type="entry name" value="SCP2_sterol-bd_dom"/>
</dbReference>
<reference evidence="3" key="1">
    <citation type="submission" date="2016-06" db="EMBL/GenBank/DDBJ databases">
        <authorList>
            <person name="Varghese N."/>
            <person name="Submissions Spin"/>
        </authorList>
    </citation>
    <scope>NUCLEOTIDE SEQUENCE [LARGE SCALE GENOMIC DNA]</scope>
    <source>
        <strain evidence="3">DSM 43909</strain>
    </source>
</reference>
<dbReference type="Gene3D" id="3.30.1050.10">
    <property type="entry name" value="SCP2 sterol-binding domain"/>
    <property type="match status" value="1"/>
</dbReference>
<dbReference type="Proteomes" id="UP000198242">
    <property type="component" value="Chromosome I"/>
</dbReference>
<evidence type="ECO:0000259" key="1">
    <source>
        <dbReference type="Pfam" id="PF02036"/>
    </source>
</evidence>
<proteinExistence type="predicted"/>
<name>A0A1C4WTJ8_MICVI</name>
<dbReference type="AlphaFoldDB" id="A0A1C4WTJ8"/>
<protein>
    <submittedName>
        <fullName evidence="2">SCP-2 sterol transfer family protein</fullName>
    </submittedName>
</protein>